<dbReference type="RefSeq" id="WP_226934529.1">
    <property type="nucleotide sequence ID" value="NZ_JACDXX010000004.1"/>
</dbReference>
<evidence type="ECO:0000313" key="3">
    <source>
        <dbReference type="EMBL" id="MCB5409625.1"/>
    </source>
</evidence>
<accession>A0ABS8CL74</accession>
<name>A0ABS8CL74_9RHOB</name>
<keyword evidence="2" id="KW-0732">Signal</keyword>
<feature type="region of interest" description="Disordered" evidence="1">
    <location>
        <begin position="76"/>
        <end position="102"/>
    </location>
</feature>
<protein>
    <submittedName>
        <fullName evidence="3">Uncharacterized protein</fullName>
    </submittedName>
</protein>
<dbReference type="Proteomes" id="UP001198571">
    <property type="component" value="Unassembled WGS sequence"/>
</dbReference>
<feature type="chain" id="PRO_5046151484" evidence="2">
    <location>
        <begin position="18"/>
        <end position="234"/>
    </location>
</feature>
<reference evidence="3 4" key="1">
    <citation type="submission" date="2020-07" db="EMBL/GenBank/DDBJ databases">
        <title>Pseudogemmobacter sp. nov., isolated from poultry manure in Taiwan.</title>
        <authorList>
            <person name="Lin S.-Y."/>
            <person name="Tang Y.-S."/>
            <person name="Young C.-C."/>
        </authorList>
    </citation>
    <scope>NUCLEOTIDE SEQUENCE [LARGE SCALE GENOMIC DNA]</scope>
    <source>
        <strain evidence="3 4">CC-YST710</strain>
    </source>
</reference>
<feature type="signal peptide" evidence="2">
    <location>
        <begin position="1"/>
        <end position="17"/>
    </location>
</feature>
<sequence>MRVFFLSLILGSLPVLAAAEADPAEPGLQQAGPEDPPTARSGVAQLAQAHELFALGQAQGDALMVLAAARMAAGVSTEPGSELKRQTSGPAAPGQAPEPVREPAEAPEFYTRALAMAGDDPLLLELIGQAPAGSSQGQSRRVFAYKADLAPGQTDSWELAVTGQDNVEIAVLGAGNQELTVSLSDASGQLHCAGSGPGSQIYCDAHPAPEGRLSLTIGNPGAAASRYLLLTNGP</sequence>
<evidence type="ECO:0000313" key="4">
    <source>
        <dbReference type="Proteomes" id="UP001198571"/>
    </source>
</evidence>
<evidence type="ECO:0000256" key="1">
    <source>
        <dbReference type="SAM" id="MobiDB-lite"/>
    </source>
</evidence>
<gene>
    <name evidence="3" type="ORF">H0485_06365</name>
</gene>
<keyword evidence="4" id="KW-1185">Reference proteome</keyword>
<dbReference type="EMBL" id="JACDXX010000004">
    <property type="protein sequence ID" value="MCB5409625.1"/>
    <property type="molecule type" value="Genomic_DNA"/>
</dbReference>
<proteinExistence type="predicted"/>
<comment type="caution">
    <text evidence="3">The sequence shown here is derived from an EMBL/GenBank/DDBJ whole genome shotgun (WGS) entry which is preliminary data.</text>
</comment>
<organism evidence="3 4">
    <name type="scientific">Pseudogemmobacter faecipullorum</name>
    <dbReference type="NCBI Taxonomy" id="2755041"/>
    <lineage>
        <taxon>Bacteria</taxon>
        <taxon>Pseudomonadati</taxon>
        <taxon>Pseudomonadota</taxon>
        <taxon>Alphaproteobacteria</taxon>
        <taxon>Rhodobacterales</taxon>
        <taxon>Paracoccaceae</taxon>
        <taxon>Pseudogemmobacter</taxon>
    </lineage>
</organism>
<evidence type="ECO:0000256" key="2">
    <source>
        <dbReference type="SAM" id="SignalP"/>
    </source>
</evidence>